<feature type="signal peptide" evidence="1">
    <location>
        <begin position="1"/>
        <end position="21"/>
    </location>
</feature>
<dbReference type="Proteomes" id="UP000192330">
    <property type="component" value="Unassembled WGS sequence"/>
</dbReference>
<keyword evidence="1" id="KW-0732">Signal</keyword>
<proteinExistence type="predicted"/>
<evidence type="ECO:0000256" key="1">
    <source>
        <dbReference type="SAM" id="SignalP"/>
    </source>
</evidence>
<accession>A0A1W2BGN5</accession>
<feature type="domain" description="Cell wall hydrolase SleB" evidence="2">
    <location>
        <begin position="101"/>
        <end position="210"/>
    </location>
</feature>
<sequence length="219" mass="24103">MFRCLTIAFTAAFLTTQPAFAELSSNAAHELIRLEKTSLQGVNRARLKWMVTPTPASVTETYKPAPNEISYSSKWLAGQPSTQGGPQWRCLAEALYFEARGETLKGQFAVAEVIMNRVDSARYPDSVCGVIKQGTGRKFGCQFTYTCDGVAEHIGEPAAFRRVGKVARAMLDGAPRDLTDGATFYHTSAVSPKWARKFARTATIGVHHFYRRGTQISSN</sequence>
<dbReference type="EMBL" id="FWYD01000004">
    <property type="protein sequence ID" value="SMC72109.1"/>
    <property type="molecule type" value="Genomic_DNA"/>
</dbReference>
<dbReference type="OrthoDB" id="9785345at2"/>
<dbReference type="Gene3D" id="1.10.10.2520">
    <property type="entry name" value="Cell wall hydrolase SleB, domain 1"/>
    <property type="match status" value="1"/>
</dbReference>
<dbReference type="RefSeq" id="WP_084352311.1">
    <property type="nucleotide sequence ID" value="NZ_FWYD01000004.1"/>
</dbReference>
<reference evidence="3 4" key="1">
    <citation type="submission" date="2017-04" db="EMBL/GenBank/DDBJ databases">
        <authorList>
            <person name="Afonso C.L."/>
            <person name="Miller P.J."/>
            <person name="Scott M.A."/>
            <person name="Spackman E."/>
            <person name="Goraichik I."/>
            <person name="Dimitrov K.M."/>
            <person name="Suarez D.L."/>
            <person name="Swayne D.E."/>
        </authorList>
    </citation>
    <scope>NUCLEOTIDE SEQUENCE [LARGE SCALE GENOMIC DNA]</scope>
    <source>
        <strain evidence="3 4">CGMCC 1.12644</strain>
    </source>
</reference>
<gene>
    <name evidence="3" type="ORF">SAMN06295998_10424</name>
</gene>
<dbReference type="AlphaFoldDB" id="A0A1W2BGN5"/>
<name>A0A1W2BGN5_9RHOB</name>
<organism evidence="3 4">
    <name type="scientific">Primorskyibacter flagellatus</name>
    <dbReference type="NCBI Taxonomy" id="1387277"/>
    <lineage>
        <taxon>Bacteria</taxon>
        <taxon>Pseudomonadati</taxon>
        <taxon>Pseudomonadota</taxon>
        <taxon>Alphaproteobacteria</taxon>
        <taxon>Rhodobacterales</taxon>
        <taxon>Roseobacteraceae</taxon>
        <taxon>Primorskyibacter</taxon>
    </lineage>
</organism>
<keyword evidence="4" id="KW-1185">Reference proteome</keyword>
<dbReference type="STRING" id="1387277.SAMN06295998_10424"/>
<evidence type="ECO:0000313" key="4">
    <source>
        <dbReference type="Proteomes" id="UP000192330"/>
    </source>
</evidence>
<protein>
    <submittedName>
        <fullName evidence="3">Cell Wall Hydrolase</fullName>
    </submittedName>
</protein>
<dbReference type="GO" id="GO:0016787">
    <property type="term" value="F:hydrolase activity"/>
    <property type="evidence" value="ECO:0007669"/>
    <property type="project" value="UniProtKB-KW"/>
</dbReference>
<dbReference type="Pfam" id="PF07486">
    <property type="entry name" value="Hydrolase_2"/>
    <property type="match status" value="1"/>
</dbReference>
<feature type="chain" id="PRO_5012145025" evidence="1">
    <location>
        <begin position="22"/>
        <end position="219"/>
    </location>
</feature>
<evidence type="ECO:0000259" key="2">
    <source>
        <dbReference type="Pfam" id="PF07486"/>
    </source>
</evidence>
<dbReference type="InterPro" id="IPR011105">
    <property type="entry name" value="Cell_wall_hydrolase_SleB"/>
</dbReference>
<keyword evidence="3" id="KW-0378">Hydrolase</keyword>
<dbReference type="InterPro" id="IPR042047">
    <property type="entry name" value="SleB_dom1"/>
</dbReference>
<evidence type="ECO:0000313" key="3">
    <source>
        <dbReference type="EMBL" id="SMC72109.1"/>
    </source>
</evidence>